<dbReference type="Gene3D" id="3.30.565.10">
    <property type="entry name" value="Histidine kinase-like ATPase, C-terminal domain"/>
    <property type="match status" value="1"/>
</dbReference>
<dbReference type="InterPro" id="IPR035965">
    <property type="entry name" value="PAS-like_dom_sf"/>
</dbReference>
<dbReference type="Gene3D" id="3.40.50.2300">
    <property type="match status" value="1"/>
</dbReference>
<dbReference type="SMART" id="SM00448">
    <property type="entry name" value="REC"/>
    <property type="match status" value="1"/>
</dbReference>
<organism evidence="13 14">
    <name type="scientific">Bacillus benzoevorans</name>
    <dbReference type="NCBI Taxonomy" id="1456"/>
    <lineage>
        <taxon>Bacteria</taxon>
        <taxon>Bacillati</taxon>
        <taxon>Bacillota</taxon>
        <taxon>Bacilli</taxon>
        <taxon>Bacillales</taxon>
        <taxon>Bacillaceae</taxon>
        <taxon>Bacillus</taxon>
    </lineage>
</organism>
<feature type="domain" description="Response regulatory" evidence="12">
    <location>
        <begin position="7"/>
        <end position="124"/>
    </location>
</feature>
<evidence type="ECO:0000256" key="4">
    <source>
        <dbReference type="ARBA" id="ARBA00022679"/>
    </source>
</evidence>
<dbReference type="InterPro" id="IPR036890">
    <property type="entry name" value="HATPase_C_sf"/>
</dbReference>
<evidence type="ECO:0000259" key="11">
    <source>
        <dbReference type="PROSITE" id="PS50109"/>
    </source>
</evidence>
<evidence type="ECO:0000256" key="9">
    <source>
        <dbReference type="PROSITE-ProRule" id="PRU00169"/>
    </source>
</evidence>
<proteinExistence type="predicted"/>
<comment type="catalytic activity">
    <reaction evidence="1">
        <text>ATP + protein L-histidine = ADP + protein N-phospho-L-histidine.</text>
        <dbReference type="EC" id="2.7.13.3"/>
    </reaction>
</comment>
<dbReference type="InterPro" id="IPR001789">
    <property type="entry name" value="Sig_transdc_resp-reg_receiver"/>
</dbReference>
<feature type="modified residue" description="4-aspartylphosphate" evidence="9">
    <location>
        <position position="56"/>
    </location>
</feature>
<dbReference type="CDD" id="cd00082">
    <property type="entry name" value="HisKA"/>
    <property type="match status" value="1"/>
</dbReference>
<evidence type="ECO:0000313" key="14">
    <source>
        <dbReference type="Proteomes" id="UP000531594"/>
    </source>
</evidence>
<dbReference type="PANTHER" id="PTHR43547">
    <property type="entry name" value="TWO-COMPONENT HISTIDINE KINASE"/>
    <property type="match status" value="1"/>
</dbReference>
<name>A0A7X0HTL7_9BACI</name>
<accession>A0A7X0HTL7</accession>
<dbReference type="SUPFAM" id="SSF55785">
    <property type="entry name" value="PYP-like sensor domain (PAS domain)"/>
    <property type="match status" value="1"/>
</dbReference>
<dbReference type="PRINTS" id="PR00344">
    <property type="entry name" value="BCTRLSENSOR"/>
</dbReference>
<keyword evidence="5" id="KW-0547">Nucleotide-binding</keyword>
<keyword evidence="10" id="KW-0175">Coiled coil</keyword>
<keyword evidence="4" id="KW-0808">Transferase</keyword>
<evidence type="ECO:0000256" key="3">
    <source>
        <dbReference type="ARBA" id="ARBA00022553"/>
    </source>
</evidence>
<dbReference type="SMART" id="SM00388">
    <property type="entry name" value="HisKA"/>
    <property type="match status" value="1"/>
</dbReference>
<keyword evidence="6" id="KW-0418">Kinase</keyword>
<dbReference type="AlphaFoldDB" id="A0A7X0HTL7"/>
<dbReference type="SUPFAM" id="SSF47384">
    <property type="entry name" value="Homodimeric domain of signal transducing histidine kinase"/>
    <property type="match status" value="1"/>
</dbReference>
<evidence type="ECO:0000256" key="5">
    <source>
        <dbReference type="ARBA" id="ARBA00022741"/>
    </source>
</evidence>
<protein>
    <recommendedName>
        <fullName evidence="2">histidine kinase</fullName>
        <ecNumber evidence="2">2.7.13.3</ecNumber>
    </recommendedName>
</protein>
<evidence type="ECO:0000259" key="12">
    <source>
        <dbReference type="PROSITE" id="PS50110"/>
    </source>
</evidence>
<dbReference type="NCBIfam" id="TIGR00229">
    <property type="entry name" value="sensory_box"/>
    <property type="match status" value="1"/>
</dbReference>
<evidence type="ECO:0000256" key="2">
    <source>
        <dbReference type="ARBA" id="ARBA00012438"/>
    </source>
</evidence>
<dbReference type="PROSITE" id="PS50109">
    <property type="entry name" value="HIS_KIN"/>
    <property type="match status" value="1"/>
</dbReference>
<dbReference type="GO" id="GO:0005524">
    <property type="term" value="F:ATP binding"/>
    <property type="evidence" value="ECO:0007669"/>
    <property type="project" value="UniProtKB-KW"/>
</dbReference>
<sequence length="544" mass="61660">MKNQTVNILLVDDREENLIALEAVLSAKNYNLIKAYSGEEALKYVLKEEFAVIIMDVQMPGINGFETAKMIRKRKKTQNVPIIFITALSQTVENILHGYSVGAIDYIIKPFDALILTYKVDGLVAMYLNKKKVEEQAKTIAKYTNELAEAYRALQINEEKLEALVKERTNELSLTNEKLLREINEKEAAMLKLEESEEKYRQLTEESPMAILVKKDHCDTYSFINQTGVQLFKANSKEDVLKQPIKKLIHPGDYERIEKLKEEREKGQFTLEARLVCMNGEVIDAEVKSIPLIYKGEQALHLMIRDITELKRSREFMQQSEKLTVVGELAAGIAHEIRNPLTSLKGFTQLLGDQMDCNHEYMDIMITEIERINTIVGELLLLAKPSKLEFKQINLGDILENIITLMNAQANLYGVKIKLESSQSLSDRYIFGIEDKIKQVFINLVKNAIESMEDGGEVIIQVMEGEKYFEIKFIDGGCGIPREILSKLGQPFFTTKDRGTGLGLMVCYSIIESHHGTMLIDSACGQGTTVSVSLPLFCTETVIY</sequence>
<dbReference type="InterPro" id="IPR004358">
    <property type="entry name" value="Sig_transdc_His_kin-like_C"/>
</dbReference>
<dbReference type="Pfam" id="PF02518">
    <property type="entry name" value="HATPase_c"/>
    <property type="match status" value="1"/>
</dbReference>
<dbReference type="GO" id="GO:0000155">
    <property type="term" value="F:phosphorelay sensor kinase activity"/>
    <property type="evidence" value="ECO:0007669"/>
    <property type="project" value="InterPro"/>
</dbReference>
<evidence type="ECO:0000313" key="13">
    <source>
        <dbReference type="EMBL" id="MBB6445356.1"/>
    </source>
</evidence>
<dbReference type="InterPro" id="IPR011006">
    <property type="entry name" value="CheY-like_superfamily"/>
</dbReference>
<keyword evidence="14" id="KW-1185">Reference proteome</keyword>
<keyword evidence="3 9" id="KW-0597">Phosphoprotein</keyword>
<dbReference type="EC" id="2.7.13.3" evidence="2"/>
<dbReference type="InterPro" id="IPR003594">
    <property type="entry name" value="HATPase_dom"/>
</dbReference>
<dbReference type="Gene3D" id="3.30.450.20">
    <property type="entry name" value="PAS domain"/>
    <property type="match status" value="1"/>
</dbReference>
<dbReference type="PROSITE" id="PS50110">
    <property type="entry name" value="RESPONSE_REGULATORY"/>
    <property type="match status" value="1"/>
</dbReference>
<evidence type="ECO:0000256" key="8">
    <source>
        <dbReference type="ARBA" id="ARBA00023012"/>
    </source>
</evidence>
<dbReference type="CDD" id="cd00130">
    <property type="entry name" value="PAS"/>
    <property type="match status" value="1"/>
</dbReference>
<dbReference type="SUPFAM" id="SSF55874">
    <property type="entry name" value="ATPase domain of HSP90 chaperone/DNA topoisomerase II/histidine kinase"/>
    <property type="match status" value="1"/>
</dbReference>
<dbReference type="InterPro" id="IPR000014">
    <property type="entry name" value="PAS"/>
</dbReference>
<feature type="domain" description="Histidine kinase" evidence="11">
    <location>
        <begin position="332"/>
        <end position="538"/>
    </location>
</feature>
<evidence type="ECO:0000256" key="10">
    <source>
        <dbReference type="SAM" id="Coils"/>
    </source>
</evidence>
<dbReference type="SUPFAM" id="SSF52172">
    <property type="entry name" value="CheY-like"/>
    <property type="match status" value="1"/>
</dbReference>
<dbReference type="Gene3D" id="1.10.287.130">
    <property type="match status" value="1"/>
</dbReference>
<keyword evidence="7" id="KW-0067">ATP-binding</keyword>
<feature type="coiled-coil region" evidence="10">
    <location>
        <begin position="133"/>
        <end position="206"/>
    </location>
</feature>
<dbReference type="EMBL" id="JACHGK010000005">
    <property type="protein sequence ID" value="MBB6445356.1"/>
    <property type="molecule type" value="Genomic_DNA"/>
</dbReference>
<evidence type="ECO:0000256" key="6">
    <source>
        <dbReference type="ARBA" id="ARBA00022777"/>
    </source>
</evidence>
<evidence type="ECO:0000256" key="7">
    <source>
        <dbReference type="ARBA" id="ARBA00022840"/>
    </source>
</evidence>
<gene>
    <name evidence="13" type="ORF">HNR53_001974</name>
</gene>
<keyword evidence="8" id="KW-0902">Two-component regulatory system</keyword>
<dbReference type="RefSeq" id="WP_184525300.1">
    <property type="nucleotide sequence ID" value="NZ_JACHGK010000005.1"/>
</dbReference>
<dbReference type="InterPro" id="IPR003661">
    <property type="entry name" value="HisK_dim/P_dom"/>
</dbReference>
<dbReference type="SMART" id="SM00387">
    <property type="entry name" value="HATPase_c"/>
    <property type="match status" value="1"/>
</dbReference>
<comment type="caution">
    <text evidence="13">The sequence shown here is derived from an EMBL/GenBank/DDBJ whole genome shotgun (WGS) entry which is preliminary data.</text>
</comment>
<evidence type="ECO:0000256" key="1">
    <source>
        <dbReference type="ARBA" id="ARBA00000085"/>
    </source>
</evidence>
<dbReference type="Proteomes" id="UP000531594">
    <property type="component" value="Unassembled WGS sequence"/>
</dbReference>
<dbReference type="Pfam" id="PF13426">
    <property type="entry name" value="PAS_9"/>
    <property type="match status" value="1"/>
</dbReference>
<dbReference type="InterPro" id="IPR036097">
    <property type="entry name" value="HisK_dim/P_sf"/>
</dbReference>
<dbReference type="InterPro" id="IPR005467">
    <property type="entry name" value="His_kinase_dom"/>
</dbReference>
<dbReference type="Pfam" id="PF00512">
    <property type="entry name" value="HisKA"/>
    <property type="match status" value="1"/>
</dbReference>
<reference evidence="13 14" key="1">
    <citation type="submission" date="2020-08" db="EMBL/GenBank/DDBJ databases">
        <title>Genomic Encyclopedia of Type Strains, Phase IV (KMG-IV): sequencing the most valuable type-strain genomes for metagenomic binning, comparative biology and taxonomic classification.</title>
        <authorList>
            <person name="Goeker M."/>
        </authorList>
    </citation>
    <scope>NUCLEOTIDE SEQUENCE [LARGE SCALE GENOMIC DNA]</scope>
    <source>
        <strain evidence="13 14">DSM 5391</strain>
    </source>
</reference>
<dbReference type="Pfam" id="PF00072">
    <property type="entry name" value="Response_reg"/>
    <property type="match status" value="1"/>
</dbReference>
<dbReference type="PANTHER" id="PTHR43547:SF2">
    <property type="entry name" value="HYBRID SIGNAL TRANSDUCTION HISTIDINE KINASE C"/>
    <property type="match status" value="1"/>
</dbReference>